<name>A0A0W0ZMI9_9GAMM</name>
<comment type="caution">
    <text evidence="1">The sequence shown here is derived from an EMBL/GenBank/DDBJ whole genome shotgun (WGS) entry which is preliminary data.</text>
</comment>
<accession>A0A0W0ZMI9</accession>
<reference evidence="1 2" key="1">
    <citation type="submission" date="2015-11" db="EMBL/GenBank/DDBJ databases">
        <title>Genomic analysis of 38 Legionella species identifies large and diverse effector repertoires.</title>
        <authorList>
            <person name="Burstein D."/>
            <person name="Amaro F."/>
            <person name="Zusman T."/>
            <person name="Lifshitz Z."/>
            <person name="Cohen O."/>
            <person name="Gilbert J.A."/>
            <person name="Pupko T."/>
            <person name="Shuman H.A."/>
            <person name="Segal G."/>
        </authorList>
    </citation>
    <scope>NUCLEOTIDE SEQUENCE [LARGE SCALE GENOMIC DNA]</scope>
    <source>
        <strain evidence="1 2">SC-63-C7</strain>
    </source>
</reference>
<keyword evidence="2" id="KW-1185">Reference proteome</keyword>
<dbReference type="PATRIC" id="fig|45074.5.peg.46"/>
<dbReference type="RefSeq" id="WP_058512533.1">
    <property type="nucleotide sequence ID" value="NZ_CAAAIH010000031.1"/>
</dbReference>
<dbReference type="Pfam" id="PF10624">
    <property type="entry name" value="TraS"/>
    <property type="match status" value="1"/>
</dbReference>
<dbReference type="Proteomes" id="UP000054703">
    <property type="component" value="Unassembled WGS sequence"/>
</dbReference>
<sequence>MNLIKLILKTIAKIIHFRPYSEWTEEEKIEYAKRQRTFNSSNQLNETRINPATGLPMIGCLDVNGNSFGTNHSNDHFRRNNDDYYRFFSSTSYSSSYDPFTNRY</sequence>
<organism evidence="1 2">
    <name type="scientific">Legionella santicrucis</name>
    <dbReference type="NCBI Taxonomy" id="45074"/>
    <lineage>
        <taxon>Bacteria</taxon>
        <taxon>Pseudomonadati</taxon>
        <taxon>Pseudomonadota</taxon>
        <taxon>Gammaproteobacteria</taxon>
        <taxon>Legionellales</taxon>
        <taxon>Legionellaceae</taxon>
        <taxon>Legionella</taxon>
    </lineage>
</organism>
<evidence type="ECO:0000313" key="1">
    <source>
        <dbReference type="EMBL" id="KTD70359.1"/>
    </source>
</evidence>
<evidence type="ECO:0000313" key="2">
    <source>
        <dbReference type="Proteomes" id="UP000054703"/>
    </source>
</evidence>
<protein>
    <submittedName>
        <fullName evidence="1">Uncharacterized protein</fullName>
    </submittedName>
</protein>
<proteinExistence type="predicted"/>
<dbReference type="InterPro" id="IPR018898">
    <property type="entry name" value="Eex_TraS"/>
</dbReference>
<dbReference type="AlphaFoldDB" id="A0A0W0ZMI9"/>
<gene>
    <name evidence="1" type="ORF">Lsan_0041</name>
</gene>
<dbReference type="OrthoDB" id="5652000at2"/>
<dbReference type="EMBL" id="LNYU01000002">
    <property type="protein sequence ID" value="KTD70359.1"/>
    <property type="molecule type" value="Genomic_DNA"/>
</dbReference>